<accession>A0A022RJZ8</accession>
<organism evidence="7 8">
    <name type="scientific">Erythranthe guttata</name>
    <name type="common">Yellow monkey flower</name>
    <name type="synonym">Mimulus guttatus</name>
    <dbReference type="NCBI Taxonomy" id="4155"/>
    <lineage>
        <taxon>Eukaryota</taxon>
        <taxon>Viridiplantae</taxon>
        <taxon>Streptophyta</taxon>
        <taxon>Embryophyta</taxon>
        <taxon>Tracheophyta</taxon>
        <taxon>Spermatophyta</taxon>
        <taxon>Magnoliopsida</taxon>
        <taxon>eudicotyledons</taxon>
        <taxon>Gunneridae</taxon>
        <taxon>Pentapetalae</taxon>
        <taxon>asterids</taxon>
        <taxon>lamiids</taxon>
        <taxon>Lamiales</taxon>
        <taxon>Phrymaceae</taxon>
        <taxon>Erythranthe</taxon>
    </lineage>
</organism>
<evidence type="ECO:0000259" key="6">
    <source>
        <dbReference type="PROSITE" id="PS51032"/>
    </source>
</evidence>
<dbReference type="STRING" id="4155.A0A022RJZ8"/>
<evidence type="ECO:0000256" key="1">
    <source>
        <dbReference type="ARBA" id="ARBA00004123"/>
    </source>
</evidence>
<gene>
    <name evidence="7" type="ORF">MIMGU_mgv1a024008mg</name>
</gene>
<evidence type="ECO:0000256" key="5">
    <source>
        <dbReference type="ARBA" id="ARBA00023242"/>
    </source>
</evidence>
<protein>
    <recommendedName>
        <fullName evidence="6">AP2/ERF domain-containing protein</fullName>
    </recommendedName>
</protein>
<dbReference type="PANTHER" id="PTHR31194:SF189">
    <property type="entry name" value="AP2_ERF DOMAIN-CONTAINING PROTEIN"/>
    <property type="match status" value="1"/>
</dbReference>
<sequence>RENMSRAAPESETVTRIEREYRGVRLCDSGAWAADIWHPILEEKVCIGTFSSAEEASEAYEDQRQFFELICKTHHFGVYQDLLLTQNIVEDFDALSIADAKAKVLDEMPPQDEISVVDFDDGFVDDNPFPNLLANASFDDSLVDASCFFGASSTSLIMSPEPLDYV</sequence>
<evidence type="ECO:0000313" key="7">
    <source>
        <dbReference type="EMBL" id="EYU40767.1"/>
    </source>
</evidence>
<keyword evidence="4" id="KW-0804">Transcription</keyword>
<dbReference type="EMBL" id="KI630377">
    <property type="protein sequence ID" value="EYU40767.1"/>
    <property type="molecule type" value="Genomic_DNA"/>
</dbReference>
<feature type="non-terminal residue" evidence="7">
    <location>
        <position position="1"/>
    </location>
</feature>
<dbReference type="SMART" id="SM00380">
    <property type="entry name" value="AP2"/>
    <property type="match status" value="1"/>
</dbReference>
<dbReference type="Gene3D" id="3.30.730.10">
    <property type="entry name" value="AP2/ERF domain"/>
    <property type="match status" value="1"/>
</dbReference>
<dbReference type="InterPro" id="IPR016177">
    <property type="entry name" value="DNA-bd_dom_sf"/>
</dbReference>
<reference evidence="7 8" key="1">
    <citation type="journal article" date="2013" name="Proc. Natl. Acad. Sci. U.S.A.">
        <title>Fine-scale variation in meiotic recombination in Mimulus inferred from population shotgun sequencing.</title>
        <authorList>
            <person name="Hellsten U."/>
            <person name="Wright K.M."/>
            <person name="Jenkins J."/>
            <person name="Shu S."/>
            <person name="Yuan Y."/>
            <person name="Wessler S.R."/>
            <person name="Schmutz J."/>
            <person name="Willis J.H."/>
            <person name="Rokhsar D.S."/>
        </authorList>
    </citation>
    <scope>NUCLEOTIDE SEQUENCE [LARGE SCALE GENOMIC DNA]</scope>
    <source>
        <strain evidence="8">cv. DUN x IM62</strain>
    </source>
</reference>
<dbReference type="GO" id="GO:0003700">
    <property type="term" value="F:DNA-binding transcription factor activity"/>
    <property type="evidence" value="ECO:0007669"/>
    <property type="project" value="InterPro"/>
</dbReference>
<name>A0A022RJZ8_ERYGU</name>
<evidence type="ECO:0000313" key="8">
    <source>
        <dbReference type="Proteomes" id="UP000030748"/>
    </source>
</evidence>
<dbReference type="PROSITE" id="PS51032">
    <property type="entry name" value="AP2_ERF"/>
    <property type="match status" value="1"/>
</dbReference>
<keyword evidence="2" id="KW-0805">Transcription regulation</keyword>
<keyword evidence="8" id="KW-1185">Reference proteome</keyword>
<comment type="subcellular location">
    <subcellularLocation>
        <location evidence="1">Nucleus</location>
    </subcellularLocation>
</comment>
<keyword evidence="3" id="KW-0238">DNA-binding</keyword>
<dbReference type="GO" id="GO:0005634">
    <property type="term" value="C:nucleus"/>
    <property type="evidence" value="ECO:0007669"/>
    <property type="project" value="UniProtKB-SubCell"/>
</dbReference>
<dbReference type="AlphaFoldDB" id="A0A022RJZ8"/>
<dbReference type="InterPro" id="IPR001471">
    <property type="entry name" value="AP2/ERF_dom"/>
</dbReference>
<dbReference type="InterPro" id="IPR050913">
    <property type="entry name" value="AP2/ERF_ERF"/>
</dbReference>
<dbReference type="GO" id="GO:0003677">
    <property type="term" value="F:DNA binding"/>
    <property type="evidence" value="ECO:0007669"/>
    <property type="project" value="UniProtKB-KW"/>
</dbReference>
<feature type="domain" description="AP2/ERF" evidence="6">
    <location>
        <begin position="20"/>
        <end position="61"/>
    </location>
</feature>
<evidence type="ECO:0000256" key="3">
    <source>
        <dbReference type="ARBA" id="ARBA00023125"/>
    </source>
</evidence>
<dbReference type="Proteomes" id="UP000030748">
    <property type="component" value="Unassembled WGS sequence"/>
</dbReference>
<keyword evidence="5" id="KW-0539">Nucleus</keyword>
<proteinExistence type="predicted"/>
<evidence type="ECO:0000256" key="4">
    <source>
        <dbReference type="ARBA" id="ARBA00023163"/>
    </source>
</evidence>
<dbReference type="InterPro" id="IPR036955">
    <property type="entry name" value="AP2/ERF_dom_sf"/>
</dbReference>
<evidence type="ECO:0000256" key="2">
    <source>
        <dbReference type="ARBA" id="ARBA00023015"/>
    </source>
</evidence>
<dbReference type="PANTHER" id="PTHR31194">
    <property type="entry name" value="SHN SHINE , DNA BINDING / TRANSCRIPTION FACTOR"/>
    <property type="match status" value="1"/>
</dbReference>
<dbReference type="SUPFAM" id="SSF54171">
    <property type="entry name" value="DNA-binding domain"/>
    <property type="match status" value="1"/>
</dbReference>